<evidence type="ECO:0000256" key="1">
    <source>
        <dbReference type="SAM" id="MobiDB-lite"/>
    </source>
</evidence>
<evidence type="ECO:0000313" key="2">
    <source>
        <dbReference type="EMBL" id="CRZ01399.1"/>
    </source>
</evidence>
<feature type="region of interest" description="Disordered" evidence="1">
    <location>
        <begin position="706"/>
        <end position="754"/>
    </location>
</feature>
<feature type="non-terminal residue" evidence="2">
    <location>
        <position position="778"/>
    </location>
</feature>
<accession>A0A0H5R0T1</accession>
<feature type="compositionally biased region" description="Basic and acidic residues" evidence="1">
    <location>
        <begin position="744"/>
        <end position="753"/>
    </location>
</feature>
<protein>
    <submittedName>
        <fullName evidence="2">Uncharacterized protein</fullName>
    </submittedName>
</protein>
<dbReference type="AlphaFoldDB" id="A0A0H5R0T1"/>
<dbReference type="EMBL" id="HACM01000957">
    <property type="protein sequence ID" value="CRZ01399.1"/>
    <property type="molecule type" value="Transcribed_RNA"/>
</dbReference>
<name>A0A0H5R0T1_9EUKA</name>
<reference evidence="2" key="1">
    <citation type="submission" date="2015-04" db="EMBL/GenBank/DDBJ databases">
        <title>The genome sequence of the plant pathogenic Rhizarian Plasmodiophora brassicae reveals insights in its biotrophic life cycle and the origin of chitin synthesis.</title>
        <authorList>
            <person name="Schwelm A."/>
            <person name="Fogelqvist J."/>
            <person name="Knaust A."/>
            <person name="Julke S."/>
            <person name="Lilja T."/>
            <person name="Dhandapani V."/>
            <person name="Bonilla-Rosso G."/>
            <person name="Karlsson M."/>
            <person name="Shevchenko A."/>
            <person name="Choi S.R."/>
            <person name="Kim H.G."/>
            <person name="Park J.Y."/>
            <person name="Lim Y.P."/>
            <person name="Ludwig-Muller J."/>
            <person name="Dixelius C."/>
        </authorList>
    </citation>
    <scope>NUCLEOTIDE SEQUENCE</scope>
    <source>
        <tissue evidence="2">Potato root galls</tissue>
    </source>
</reference>
<sequence>MKRPSEIRPLVDQHGYFTMLRDLSKMPVLDGSFVQFGLMDSILDGSALAHRIRGPARAYRQLVARCLRLISSSILLVRDCENIPEEICVKFAVPNQSGYLDAGPYSLLFLDGFFSSQNGVEPLTVSVSKDMFSSALQSTHVAPHLMKLVWQQALAEITSSNSSDRKTRLLKFLITTKSLCNYICENPDKVCIPGHRVATVSLLGSEMLQLGVAAADPSFFCFDPNLEDIDRHLKTEIVDFVSLGRIVCSPQFLISMIHHLAARCLEMLSAFDSALRSYLATVPQISELPCLSSRLLCSVVHERLCYNRVLQRLQRESFGDYFIRCLVSDREISEDDKRTLDVSATIEIYANFVKDSFADKSGGFCGKGRVESLTWAQLISILRRHPELISYWFARFVAESLYLFGYVNDSPKRRLKLRAGSYQSCAYLLQFQSISDLEKLRPFHDWSEIDIISPAERDIFDSLGGVASVNVSEIISKLESSVHVTDYHAGSYRVENVFIGDAAVSVLVEHGVARDIYHGHALMSLLISRRAIRCVPSGNGGGFVPGRTLYRFGIHQWSGALVTTREFSRMVDAAYLAGHAAKVTVRNEENHVAGNQRIMHIEFRNLLNFMSQNIPICCEGSTHSSVLEFSGAAFASLLLQHVICCDVPSSELLGQVLLSAGIMQEIPAINSCERAFRSSSRFRYLLREHLSEAGDELSRVDASLVSGEEEPSLEGHVQVQEHRALTEPNNDVTEEETESAPLNNRDENVHYDQEDCAPLAIESADRQEIALIGEENPV</sequence>
<proteinExistence type="predicted"/>
<organism evidence="2">
    <name type="scientific">Spongospora subterranea</name>
    <dbReference type="NCBI Taxonomy" id="70186"/>
    <lineage>
        <taxon>Eukaryota</taxon>
        <taxon>Sar</taxon>
        <taxon>Rhizaria</taxon>
        <taxon>Endomyxa</taxon>
        <taxon>Phytomyxea</taxon>
        <taxon>Plasmodiophorida</taxon>
        <taxon>Plasmodiophoridae</taxon>
        <taxon>Spongospora</taxon>
    </lineage>
</organism>